<organism evidence="3 4">
    <name type="scientific">Terriglobus saanensis (strain ATCC BAA-1853 / DSM 23119 / SP1PR4)</name>
    <dbReference type="NCBI Taxonomy" id="401053"/>
    <lineage>
        <taxon>Bacteria</taxon>
        <taxon>Pseudomonadati</taxon>
        <taxon>Acidobacteriota</taxon>
        <taxon>Terriglobia</taxon>
        <taxon>Terriglobales</taxon>
        <taxon>Acidobacteriaceae</taxon>
        <taxon>Terriglobus</taxon>
    </lineage>
</organism>
<protein>
    <recommendedName>
        <fullName evidence="5">Glycoside hydrolase family 79</fullName>
    </recommendedName>
</protein>
<dbReference type="OrthoDB" id="366350at2"/>
<dbReference type="InterPro" id="IPR005199">
    <property type="entry name" value="Glyco_hydro_79"/>
</dbReference>
<keyword evidence="2" id="KW-0732">Signal</keyword>
<name>E8V4F5_TERSS</name>
<dbReference type="GO" id="GO:0016798">
    <property type="term" value="F:hydrolase activity, acting on glycosyl bonds"/>
    <property type="evidence" value="ECO:0007669"/>
    <property type="project" value="InterPro"/>
</dbReference>
<dbReference type="EMBL" id="CP002467">
    <property type="protein sequence ID" value="ADV84779.1"/>
    <property type="molecule type" value="Genomic_DNA"/>
</dbReference>
<accession>E8V4F5</accession>
<dbReference type="STRING" id="401053.AciPR4_4030"/>
<dbReference type="Proteomes" id="UP000006844">
    <property type="component" value="Chromosome"/>
</dbReference>
<feature type="chain" id="PRO_5003232412" description="Glycoside hydrolase family 79" evidence="2">
    <location>
        <begin position="17"/>
        <end position="511"/>
    </location>
</feature>
<dbReference type="AlphaFoldDB" id="E8V4F5"/>
<evidence type="ECO:0000256" key="2">
    <source>
        <dbReference type="SAM" id="SignalP"/>
    </source>
</evidence>
<dbReference type="HOGENOM" id="CLU_041143_0_0_0"/>
<sequence>MKITLALALSATTAFAQTNPSTMPKVGTVDPRFQSYNVEMVEVIGGRFWKPYASTAAAKPPTSANQTPGMDPSLFEQRTPLDLSNPRLRKLAAALSPAYIRVSGSWANTVYFQDSDAPAPATPPEGFGGVLTCAQWKGVVDFSKAVDAKIVTSFSTGLGTRDASGTWTPAEATKFLRYDDSLGGNIAAAEFMNEPTFTTAAGVPKGYDAAAYGRDFAVFQPFFRKASPHALLLGPGSVGEGIDFVPMKLLPSKELLAASGPDPVDVFSYHFYGSVSSRCGNMGSIKSSTTPEAALSEEWLSRTGIVEEFYAGLRDEYAPGKPMWLTETGQTACGGDRWASTFIDSFRYLDQMGNLAKRHVQVILHNTLAASDYALIDEKTLTPRPNYWAALLWHNTMGTTILNAGALPSPKVHLYAACMKNHPGGVTLLALNLDRTAPQMLSLPQKSTRYTLTSADLLSHTVQLNGKELSLTAEGDVPTPAGVSAAKGSLALPAASITFFTLEAANNPVCK</sequence>
<dbReference type="PANTHER" id="PTHR46145:SF4">
    <property type="entry name" value="HEPARANASE"/>
    <property type="match status" value="1"/>
</dbReference>
<dbReference type="KEGG" id="tsa:AciPR4_4030"/>
<feature type="region of interest" description="Disordered" evidence="1">
    <location>
        <begin position="57"/>
        <end position="78"/>
    </location>
</feature>
<dbReference type="GO" id="GO:0016020">
    <property type="term" value="C:membrane"/>
    <property type="evidence" value="ECO:0007669"/>
    <property type="project" value="InterPro"/>
</dbReference>
<evidence type="ECO:0000256" key="1">
    <source>
        <dbReference type="SAM" id="MobiDB-lite"/>
    </source>
</evidence>
<proteinExistence type="predicted"/>
<dbReference type="Pfam" id="PF03662">
    <property type="entry name" value="Glyco_hydro_79n"/>
    <property type="match status" value="1"/>
</dbReference>
<gene>
    <name evidence="3" type="ordered locus">AciPR4_4030</name>
</gene>
<feature type="signal peptide" evidence="2">
    <location>
        <begin position="1"/>
        <end position="16"/>
    </location>
</feature>
<dbReference type="Gene3D" id="3.20.20.80">
    <property type="entry name" value="Glycosidases"/>
    <property type="match status" value="1"/>
</dbReference>
<evidence type="ECO:0000313" key="4">
    <source>
        <dbReference type="Proteomes" id="UP000006844"/>
    </source>
</evidence>
<evidence type="ECO:0008006" key="5">
    <source>
        <dbReference type="Google" id="ProtNLM"/>
    </source>
</evidence>
<reference evidence="3 4" key="1">
    <citation type="journal article" date="2012" name="Stand. Genomic Sci.">
        <title>Complete genome sequence of Terriglobus saanensis type strain SP1PR4(T), an Acidobacteria from tundra soil.</title>
        <authorList>
            <person name="Rawat S.R."/>
            <person name="Mannisto M.K."/>
            <person name="Starovoytov V."/>
            <person name="Goodwin L."/>
            <person name="Nolan M."/>
            <person name="Hauser L."/>
            <person name="Land M."/>
            <person name="Davenport K.W."/>
            <person name="Woyke T."/>
            <person name="Haggblom M.M."/>
        </authorList>
    </citation>
    <scope>NUCLEOTIDE SEQUENCE</scope>
    <source>
        <strain evidence="4">ATCC BAA-1853 / DSM 23119 / SP1PR4</strain>
    </source>
</reference>
<dbReference type="RefSeq" id="WP_013570509.1">
    <property type="nucleotide sequence ID" value="NC_014963.1"/>
</dbReference>
<keyword evidence="4" id="KW-1185">Reference proteome</keyword>
<dbReference type="InterPro" id="IPR017853">
    <property type="entry name" value="GH"/>
</dbReference>
<dbReference type="SUPFAM" id="SSF51445">
    <property type="entry name" value="(Trans)glycosidases"/>
    <property type="match status" value="1"/>
</dbReference>
<dbReference type="PANTHER" id="PTHR46145">
    <property type="entry name" value="HEPARANASE"/>
    <property type="match status" value="1"/>
</dbReference>
<dbReference type="eggNOG" id="ENOG502Z9F7">
    <property type="taxonomic scope" value="Bacteria"/>
</dbReference>
<evidence type="ECO:0000313" key="3">
    <source>
        <dbReference type="EMBL" id="ADV84779.1"/>
    </source>
</evidence>